<dbReference type="InterPro" id="IPR005158">
    <property type="entry name" value="BTAD"/>
</dbReference>
<dbReference type="SUPFAM" id="SSF48452">
    <property type="entry name" value="TPR-like"/>
    <property type="match status" value="2"/>
</dbReference>
<dbReference type="InterPro" id="IPR036388">
    <property type="entry name" value="WH-like_DNA-bd_sf"/>
</dbReference>
<evidence type="ECO:0000256" key="3">
    <source>
        <dbReference type="ARBA" id="ARBA00023125"/>
    </source>
</evidence>
<dbReference type="Pfam" id="PF13424">
    <property type="entry name" value="TPR_12"/>
    <property type="match status" value="2"/>
</dbReference>
<dbReference type="Pfam" id="PF00486">
    <property type="entry name" value="Trans_reg_C"/>
    <property type="match status" value="1"/>
</dbReference>
<comment type="caution">
    <text evidence="7">The sequence shown here is derived from an EMBL/GenBank/DDBJ whole genome shotgun (WGS) entry which is preliminary data.</text>
</comment>
<evidence type="ECO:0000313" key="8">
    <source>
        <dbReference type="Proteomes" id="UP001597419"/>
    </source>
</evidence>
<accession>A0ABW5GA97</accession>
<keyword evidence="4" id="KW-0804">Transcription</keyword>
<keyword evidence="2" id="KW-0805">Transcription regulation</keyword>
<feature type="DNA-binding region" description="OmpR/PhoB-type" evidence="5">
    <location>
        <begin position="1"/>
        <end position="94"/>
    </location>
</feature>
<dbReference type="InterPro" id="IPR011990">
    <property type="entry name" value="TPR-like_helical_dom_sf"/>
</dbReference>
<name>A0ABW5GA97_9PSEU</name>
<dbReference type="SMART" id="SM00028">
    <property type="entry name" value="TPR"/>
    <property type="match status" value="5"/>
</dbReference>
<dbReference type="PANTHER" id="PTHR35807">
    <property type="entry name" value="TRANSCRIPTIONAL REGULATOR REDD-RELATED"/>
    <property type="match status" value="1"/>
</dbReference>
<dbReference type="Gene3D" id="1.25.40.10">
    <property type="entry name" value="Tetratricopeptide repeat domain"/>
    <property type="match status" value="2"/>
</dbReference>
<dbReference type="InterPro" id="IPR027417">
    <property type="entry name" value="P-loop_NTPase"/>
</dbReference>
<dbReference type="Gene3D" id="3.40.50.300">
    <property type="entry name" value="P-loop containing nucleotide triphosphate hydrolases"/>
    <property type="match status" value="1"/>
</dbReference>
<dbReference type="InterPro" id="IPR051677">
    <property type="entry name" value="AfsR-DnrI-RedD_regulator"/>
</dbReference>
<evidence type="ECO:0000256" key="5">
    <source>
        <dbReference type="PROSITE-ProRule" id="PRU01091"/>
    </source>
</evidence>
<evidence type="ECO:0000256" key="2">
    <source>
        <dbReference type="ARBA" id="ARBA00023015"/>
    </source>
</evidence>
<dbReference type="Proteomes" id="UP001597419">
    <property type="component" value="Unassembled WGS sequence"/>
</dbReference>
<dbReference type="Gene3D" id="1.10.10.10">
    <property type="entry name" value="Winged helix-like DNA-binding domain superfamily/Winged helix DNA-binding domain"/>
    <property type="match status" value="1"/>
</dbReference>
<evidence type="ECO:0000259" key="6">
    <source>
        <dbReference type="PROSITE" id="PS51755"/>
    </source>
</evidence>
<evidence type="ECO:0000313" key="7">
    <source>
        <dbReference type="EMBL" id="MFD2457284.1"/>
    </source>
</evidence>
<reference evidence="8" key="1">
    <citation type="journal article" date="2019" name="Int. J. Syst. Evol. Microbiol.">
        <title>The Global Catalogue of Microorganisms (GCM) 10K type strain sequencing project: providing services to taxonomists for standard genome sequencing and annotation.</title>
        <authorList>
            <consortium name="The Broad Institute Genomics Platform"/>
            <consortium name="The Broad Institute Genome Sequencing Center for Infectious Disease"/>
            <person name="Wu L."/>
            <person name="Ma J."/>
        </authorList>
    </citation>
    <scope>NUCLEOTIDE SEQUENCE [LARGE SCALE GENOMIC DNA]</scope>
    <source>
        <strain evidence="8">CGMCC 4.7643</strain>
    </source>
</reference>
<dbReference type="SMART" id="SM00862">
    <property type="entry name" value="Trans_reg_C"/>
    <property type="match status" value="1"/>
</dbReference>
<dbReference type="SUPFAM" id="SSF46894">
    <property type="entry name" value="C-terminal effector domain of the bipartite response regulators"/>
    <property type="match status" value="1"/>
</dbReference>
<organism evidence="7 8">
    <name type="scientific">Amycolatopsis samaneae</name>
    <dbReference type="NCBI Taxonomy" id="664691"/>
    <lineage>
        <taxon>Bacteria</taxon>
        <taxon>Bacillati</taxon>
        <taxon>Actinomycetota</taxon>
        <taxon>Actinomycetes</taxon>
        <taxon>Pseudonocardiales</taxon>
        <taxon>Pseudonocardiaceae</taxon>
        <taxon>Amycolatopsis</taxon>
    </lineage>
</organism>
<sequence length="927" mass="102282">MPIELWLLGSIEVRVDGEVVEVGPARQRSVLAALAVDANEVVPIDQLVDRVWGDHPPQTARDTLYGYLHRLRRALSGITGISIERRSGGYLLTIDPAAVDLVRFGHLIGSARAADDDERALGFLDEALALWRGEPLAALDTPWFDTVRRRLEQDRRAAESHRAELALRNGRHGEMVSVLHQLAETHPLDERLAEHLMSALYLSGRHADALNHYQLLRRTLVEELGTEPNARVQELYQRILHDEPGFEQPAAMSPIPVPRQLPAAPRGFTGRREELHHLDEIMGSSRESELRLAVLDGPGGMGKTWLALTWAQTAADRFPDGHLFADLRGFSPTEVPTDPTTVLRGFLAALGVASDAVPSDPQAQTGLFRSLVADKQLLVVLDNARSAGQVAPLLPGSSRCMVLITSRNRLTELLTRHSASAVRVNVLSDEEARQSLAARLGRARVAAEPDAASALIARCGQFPLALGIVANRAAAYPGFPLAALADELRDVTTRLAVLDDDNPASSLPAVLSWSHNTLTPRQARVFALLGLAPGPDIGLSAATALTGLPTPDLRTVLRALEDLHLVEQHVPGRWRAHDLIKLYAAERAGHDLSEDDRTESQRRLLDFYLHTAYAADRLLEPHGSSISLAEPVAGARPQPLARLADAIRWFSTEHQVLLAAQQCAASLGRHTHVWQLAWALDNFHYRQGPVQAELAMWRAGLTAANHLDDVDIRILAHRGLGHAAADARLHDEATENLTQALKLAEHADDRDAQARAYHILARVHDDQGDHRQALKHATTALNLYRTLDLPFQEAAALNEVGWQQAQLGQYDSALAHCGAALELTRRHNYQDFEAASLDSLGYIAYHTGEHALALERYQQALVLYRALGHTYSEAETLEYLGLTHRALGHHEDARYLWRRSIQLFEAHHRHQDAQRVEEYLAALPDDT</sequence>
<dbReference type="PANTHER" id="PTHR35807:SF1">
    <property type="entry name" value="TRANSCRIPTIONAL REGULATOR REDD"/>
    <property type="match status" value="1"/>
</dbReference>
<dbReference type="EMBL" id="JBHUKU010000002">
    <property type="protein sequence ID" value="MFD2457284.1"/>
    <property type="molecule type" value="Genomic_DNA"/>
</dbReference>
<dbReference type="SMART" id="SM01043">
    <property type="entry name" value="BTAD"/>
    <property type="match status" value="1"/>
</dbReference>
<dbReference type="InterPro" id="IPR016032">
    <property type="entry name" value="Sig_transdc_resp-reg_C-effctor"/>
</dbReference>
<evidence type="ECO:0000256" key="1">
    <source>
        <dbReference type="ARBA" id="ARBA00005820"/>
    </source>
</evidence>
<feature type="domain" description="OmpR/PhoB-type" evidence="6">
    <location>
        <begin position="1"/>
        <end position="94"/>
    </location>
</feature>
<dbReference type="RefSeq" id="WP_345388457.1">
    <property type="nucleotide sequence ID" value="NZ_BAABHG010000003.1"/>
</dbReference>
<gene>
    <name evidence="7" type="ORF">ACFSYJ_01675</name>
</gene>
<dbReference type="PROSITE" id="PS51755">
    <property type="entry name" value="OMPR_PHOB"/>
    <property type="match status" value="1"/>
</dbReference>
<keyword evidence="3 5" id="KW-0238">DNA-binding</keyword>
<comment type="similarity">
    <text evidence="1">Belongs to the AfsR/DnrI/RedD regulatory family.</text>
</comment>
<dbReference type="PRINTS" id="PR00364">
    <property type="entry name" value="DISEASERSIST"/>
</dbReference>
<dbReference type="SUPFAM" id="SSF52540">
    <property type="entry name" value="P-loop containing nucleoside triphosphate hydrolases"/>
    <property type="match status" value="1"/>
</dbReference>
<proteinExistence type="inferred from homology"/>
<dbReference type="Pfam" id="PF03704">
    <property type="entry name" value="BTAD"/>
    <property type="match status" value="1"/>
</dbReference>
<dbReference type="InterPro" id="IPR019734">
    <property type="entry name" value="TPR_rpt"/>
</dbReference>
<keyword evidence="8" id="KW-1185">Reference proteome</keyword>
<dbReference type="CDD" id="cd15831">
    <property type="entry name" value="BTAD"/>
    <property type="match status" value="1"/>
</dbReference>
<protein>
    <submittedName>
        <fullName evidence="7">BTAD domain-containing putative transcriptional regulator</fullName>
    </submittedName>
</protein>
<dbReference type="InterPro" id="IPR001867">
    <property type="entry name" value="OmpR/PhoB-type_DNA-bd"/>
</dbReference>
<evidence type="ECO:0000256" key="4">
    <source>
        <dbReference type="ARBA" id="ARBA00023163"/>
    </source>
</evidence>